<comment type="subcellular location">
    <subcellularLocation>
        <location evidence="4">Nucleus envelope</location>
    </subcellularLocation>
    <subcellularLocation>
        <location evidence="5">Secreted</location>
    </subcellularLocation>
    <subcellularLocation>
        <location evidence="16">Zymogen granule</location>
    </subcellularLocation>
</comment>
<dbReference type="Pfam" id="PF03372">
    <property type="entry name" value="Exo_endo_phos"/>
    <property type="match status" value="1"/>
</dbReference>
<reference evidence="21" key="3">
    <citation type="submission" date="2025-09" db="UniProtKB">
        <authorList>
            <consortium name="Ensembl"/>
        </authorList>
    </citation>
    <scope>IDENTIFICATION</scope>
</reference>
<keyword evidence="12 19" id="KW-1015">Disulfide bond</keyword>
<dbReference type="Ensembl" id="ENSAPET00000026993.1">
    <property type="protein sequence ID" value="ENSAPEP00000026300.1"/>
    <property type="gene ID" value="ENSAPEG00000018601.1"/>
</dbReference>
<dbReference type="GO" id="GO:0003677">
    <property type="term" value="F:DNA binding"/>
    <property type="evidence" value="ECO:0007669"/>
    <property type="project" value="TreeGrafter"/>
</dbReference>
<organism evidence="21 22">
    <name type="scientific">Amphiprion percula</name>
    <name type="common">Orange clownfish</name>
    <name type="synonym">Lutjanus percula</name>
    <dbReference type="NCBI Taxonomy" id="161767"/>
    <lineage>
        <taxon>Eukaryota</taxon>
        <taxon>Metazoa</taxon>
        <taxon>Chordata</taxon>
        <taxon>Craniata</taxon>
        <taxon>Vertebrata</taxon>
        <taxon>Euteleostomi</taxon>
        <taxon>Actinopterygii</taxon>
        <taxon>Neopterygii</taxon>
        <taxon>Teleostei</taxon>
        <taxon>Neoteleostei</taxon>
        <taxon>Acanthomorphata</taxon>
        <taxon>Ovalentaria</taxon>
        <taxon>Pomacentridae</taxon>
        <taxon>Amphiprion</taxon>
    </lineage>
</organism>
<dbReference type="InterPro" id="IPR036691">
    <property type="entry name" value="Endo/exonu/phosph_ase_sf"/>
</dbReference>
<keyword evidence="9 17" id="KW-0255">Endonuclease</keyword>
<dbReference type="GO" id="GO:0005576">
    <property type="term" value="C:extracellular region"/>
    <property type="evidence" value="ECO:0007669"/>
    <property type="project" value="UniProtKB-SubCell"/>
</dbReference>
<protein>
    <recommendedName>
        <fullName evidence="17">Deoxyribonuclease</fullName>
    </recommendedName>
</protein>
<dbReference type="CDD" id="cd10282">
    <property type="entry name" value="DNase1"/>
    <property type="match status" value="1"/>
</dbReference>
<comment type="cofactor">
    <cofactor evidence="2">
        <name>Ca(2+)</name>
        <dbReference type="ChEBI" id="CHEBI:29108"/>
    </cofactor>
</comment>
<name>A0A3P8TK84_AMPPE</name>
<evidence type="ECO:0000256" key="8">
    <source>
        <dbReference type="ARBA" id="ARBA00022722"/>
    </source>
</evidence>
<evidence type="ECO:0000256" key="13">
    <source>
        <dbReference type="ARBA" id="ARBA00023180"/>
    </source>
</evidence>
<sequence length="287" mass="32335">INTYRMRLLCSLGLVLALLHVSTSLLLGAFNIKTFGDTKASNTTLMNIINTIVHRYDILLIQEVRDSDLSATKKLMELVNKNGPEFGYIVSEPLGRSTYTERYLFLYRYKEGLQTVSVVRNYTYDDGCEPCGTDTFNREPFVVMFTTTYTAVKNFVLIPQHTSPDSAVEELQALYDVVVDVRKRWNTNDIVLLGDFNAGCSYVSGSDWQKIQIFTDKSFHWLIPDDADTTVGHTECPYDRIVVTTDMMKGVVPGSAKVYDYMTDLKLSHSLALAVSDHYPVEVTLAG</sequence>
<evidence type="ECO:0000313" key="21">
    <source>
        <dbReference type="Ensembl" id="ENSAPEP00000026300.1"/>
    </source>
</evidence>
<dbReference type="GO" id="GO:0006308">
    <property type="term" value="P:DNA catabolic process"/>
    <property type="evidence" value="ECO:0007669"/>
    <property type="project" value="InterPro"/>
</dbReference>
<dbReference type="AlphaFoldDB" id="A0A3P8TK84"/>
<evidence type="ECO:0000256" key="18">
    <source>
        <dbReference type="PIRSR" id="PIRSR000988-1"/>
    </source>
</evidence>
<dbReference type="FunFam" id="3.60.10.10:FF:000035">
    <property type="entry name" value="Deoxyribonuclease"/>
    <property type="match status" value="1"/>
</dbReference>
<evidence type="ECO:0000256" key="10">
    <source>
        <dbReference type="ARBA" id="ARBA00022801"/>
    </source>
</evidence>
<evidence type="ECO:0000256" key="11">
    <source>
        <dbReference type="ARBA" id="ARBA00022837"/>
    </source>
</evidence>
<dbReference type="PANTHER" id="PTHR11371:SF29">
    <property type="entry name" value="DEOXYRIBONUCLEASE-1-LIKE 2"/>
    <property type="match status" value="1"/>
</dbReference>
<evidence type="ECO:0000256" key="15">
    <source>
        <dbReference type="ARBA" id="ARBA00023329"/>
    </source>
</evidence>
<feature type="active site" evidence="18">
    <location>
        <position position="161"/>
    </location>
</feature>
<comment type="catalytic activity">
    <reaction evidence="1">
        <text>Endonucleolytic cleavage to 5'-phosphodinucleotide and 5'-phosphooligonucleotide end-products.</text>
        <dbReference type="EC" id="3.1.21.1"/>
    </reaction>
</comment>
<evidence type="ECO:0000256" key="9">
    <source>
        <dbReference type="ARBA" id="ARBA00022759"/>
    </source>
</evidence>
<feature type="disulfide bond" evidence="19">
    <location>
        <begin position="128"/>
        <end position="131"/>
    </location>
</feature>
<keyword evidence="7" id="KW-0964">Secreted</keyword>
<dbReference type="PANTHER" id="PTHR11371">
    <property type="entry name" value="DEOXYRIBONUCLEASE"/>
    <property type="match status" value="1"/>
</dbReference>
<evidence type="ECO:0000256" key="7">
    <source>
        <dbReference type="ARBA" id="ARBA00022525"/>
    </source>
</evidence>
<evidence type="ECO:0000256" key="1">
    <source>
        <dbReference type="ARBA" id="ARBA00000688"/>
    </source>
</evidence>
<keyword evidence="11" id="KW-0106">Calcium</keyword>
<keyword evidence="15" id="KW-0968">Cytoplasmic vesicle</keyword>
<evidence type="ECO:0000256" key="4">
    <source>
        <dbReference type="ARBA" id="ARBA00004259"/>
    </source>
</evidence>
<dbReference type="InterPro" id="IPR016202">
    <property type="entry name" value="DNase_I"/>
</dbReference>
<evidence type="ECO:0000256" key="17">
    <source>
        <dbReference type="PIRNR" id="PIRNR000988"/>
    </source>
</evidence>
<dbReference type="Proteomes" id="UP000265080">
    <property type="component" value="Chromosome 14"/>
</dbReference>
<dbReference type="PROSITE" id="PS00918">
    <property type="entry name" value="DNASE_I_2"/>
    <property type="match status" value="1"/>
</dbReference>
<feature type="domain" description="Endonuclease/exonuclease/phosphatase" evidence="20">
    <location>
        <begin position="29"/>
        <end position="278"/>
    </location>
</feature>
<dbReference type="SMART" id="SM00476">
    <property type="entry name" value="DNaseIc"/>
    <property type="match status" value="1"/>
</dbReference>
<evidence type="ECO:0000256" key="16">
    <source>
        <dbReference type="ARBA" id="ARBA00024324"/>
    </source>
</evidence>
<keyword evidence="22" id="KW-1185">Reference proteome</keyword>
<evidence type="ECO:0000256" key="5">
    <source>
        <dbReference type="ARBA" id="ARBA00004613"/>
    </source>
</evidence>
<dbReference type="PRINTS" id="PR00130">
    <property type="entry name" value="DNASEI"/>
</dbReference>
<dbReference type="SUPFAM" id="SSF56219">
    <property type="entry name" value="DNase I-like"/>
    <property type="match status" value="1"/>
</dbReference>
<reference evidence="21 22" key="1">
    <citation type="submission" date="2018-03" db="EMBL/GenBank/DDBJ databases">
        <title>Finding Nemo's genes: A chromosome-scale reference assembly of the genome of the orange clownfish Amphiprion percula.</title>
        <authorList>
            <person name="Lehmann R."/>
        </authorList>
    </citation>
    <scope>NUCLEOTIDE SEQUENCE</scope>
</reference>
<feature type="active site" evidence="18">
    <location>
        <position position="101"/>
    </location>
</feature>
<dbReference type="InterPro" id="IPR005135">
    <property type="entry name" value="Endo/exonuclease/phosphatase"/>
</dbReference>
<proteinExistence type="inferred from homology"/>
<evidence type="ECO:0000256" key="14">
    <source>
        <dbReference type="ARBA" id="ARBA00023242"/>
    </source>
</evidence>
<dbReference type="GeneTree" id="ENSGT00950000182846"/>
<dbReference type="GO" id="GO:0042588">
    <property type="term" value="C:zymogen granule"/>
    <property type="evidence" value="ECO:0007669"/>
    <property type="project" value="UniProtKB-SubCell"/>
</dbReference>
<accession>A0A3P8TK84</accession>
<reference evidence="21" key="2">
    <citation type="submission" date="2025-08" db="UniProtKB">
        <authorList>
            <consortium name="Ensembl"/>
        </authorList>
    </citation>
    <scope>IDENTIFICATION</scope>
</reference>
<evidence type="ECO:0000259" key="20">
    <source>
        <dbReference type="Pfam" id="PF03372"/>
    </source>
</evidence>
<keyword evidence="8 17" id="KW-0540">Nuclease</keyword>
<evidence type="ECO:0000256" key="2">
    <source>
        <dbReference type="ARBA" id="ARBA00001913"/>
    </source>
</evidence>
<dbReference type="InterPro" id="IPR033125">
    <property type="entry name" value="DNASE_I_2"/>
</dbReference>
<dbReference type="GO" id="GO:0005635">
    <property type="term" value="C:nuclear envelope"/>
    <property type="evidence" value="ECO:0007669"/>
    <property type="project" value="UniProtKB-SubCell"/>
</dbReference>
<evidence type="ECO:0000313" key="22">
    <source>
        <dbReference type="Proteomes" id="UP000265080"/>
    </source>
</evidence>
<feature type="disulfide bond" description="Essential for enzymatic activity" evidence="19">
    <location>
        <begin position="200"/>
        <end position="236"/>
    </location>
</feature>
<dbReference type="GO" id="GO:0004530">
    <property type="term" value="F:deoxyribonuclease I activity"/>
    <property type="evidence" value="ECO:0007669"/>
    <property type="project" value="UniProtKB-EC"/>
</dbReference>
<keyword evidence="10 17" id="KW-0378">Hydrolase</keyword>
<keyword evidence="14" id="KW-0539">Nucleus</keyword>
<evidence type="ECO:0000256" key="12">
    <source>
        <dbReference type="ARBA" id="ARBA00023157"/>
    </source>
</evidence>
<comment type="cofactor">
    <cofactor evidence="3">
        <name>Mg(2+)</name>
        <dbReference type="ChEBI" id="CHEBI:18420"/>
    </cofactor>
</comment>
<keyword evidence="13" id="KW-0325">Glycoprotein</keyword>
<evidence type="ECO:0000256" key="6">
    <source>
        <dbReference type="ARBA" id="ARBA00007359"/>
    </source>
</evidence>
<dbReference type="Gene3D" id="3.60.10.10">
    <property type="entry name" value="Endonuclease/exonuclease/phosphatase"/>
    <property type="match status" value="1"/>
</dbReference>
<comment type="similarity">
    <text evidence="6 17">Belongs to the DNase I family.</text>
</comment>
<evidence type="ECO:0000256" key="3">
    <source>
        <dbReference type="ARBA" id="ARBA00001946"/>
    </source>
</evidence>
<dbReference type="PIRSF" id="PIRSF000988">
    <property type="entry name" value="DNase_I_euk"/>
    <property type="match status" value="1"/>
</dbReference>
<evidence type="ECO:0000256" key="19">
    <source>
        <dbReference type="PIRSR" id="PIRSR000988-2"/>
    </source>
</evidence>